<protein>
    <submittedName>
        <fullName evidence="4">2-methylcitrate dehydratase PrpD</fullName>
    </submittedName>
</protein>
<dbReference type="Pfam" id="PF03972">
    <property type="entry name" value="MmgE_PrpD_N"/>
    <property type="match status" value="1"/>
</dbReference>
<dbReference type="STRING" id="311180.SAMN04488050_11185"/>
<organism evidence="4 5">
    <name type="scientific">Alloyangia pacifica</name>
    <dbReference type="NCBI Taxonomy" id="311180"/>
    <lineage>
        <taxon>Bacteria</taxon>
        <taxon>Pseudomonadati</taxon>
        <taxon>Pseudomonadota</taxon>
        <taxon>Alphaproteobacteria</taxon>
        <taxon>Rhodobacterales</taxon>
        <taxon>Roseobacteraceae</taxon>
        <taxon>Alloyangia</taxon>
    </lineage>
</organism>
<keyword evidence="5" id="KW-1185">Reference proteome</keyword>
<dbReference type="PANTHER" id="PTHR16943">
    <property type="entry name" value="2-METHYLCITRATE DEHYDRATASE-RELATED"/>
    <property type="match status" value="1"/>
</dbReference>
<dbReference type="RefSeq" id="WP_092428171.1">
    <property type="nucleotide sequence ID" value="NZ_FNCL01000011.1"/>
</dbReference>
<dbReference type="PANTHER" id="PTHR16943:SF8">
    <property type="entry name" value="2-METHYLCITRATE DEHYDRATASE"/>
    <property type="match status" value="1"/>
</dbReference>
<evidence type="ECO:0000313" key="5">
    <source>
        <dbReference type="Proteomes" id="UP000199392"/>
    </source>
</evidence>
<dbReference type="AlphaFoldDB" id="A0A1I6VHH7"/>
<dbReference type="Pfam" id="PF19305">
    <property type="entry name" value="MmgE_PrpD_C"/>
    <property type="match status" value="1"/>
</dbReference>
<dbReference type="InterPro" id="IPR042183">
    <property type="entry name" value="MmgE/PrpD_sf_1"/>
</dbReference>
<dbReference type="InterPro" id="IPR036148">
    <property type="entry name" value="MmgE/PrpD_sf"/>
</dbReference>
<dbReference type="InterPro" id="IPR042188">
    <property type="entry name" value="MmgE/PrpD_sf_2"/>
</dbReference>
<dbReference type="OrthoDB" id="9795089at2"/>
<feature type="domain" description="MmgE/PrpD N-terminal" evidence="2">
    <location>
        <begin position="22"/>
        <end position="257"/>
    </location>
</feature>
<evidence type="ECO:0000256" key="1">
    <source>
        <dbReference type="ARBA" id="ARBA00006174"/>
    </source>
</evidence>
<reference evidence="5" key="1">
    <citation type="submission" date="2016-10" db="EMBL/GenBank/DDBJ databases">
        <authorList>
            <person name="Varghese N."/>
            <person name="Submissions S."/>
        </authorList>
    </citation>
    <scope>NUCLEOTIDE SEQUENCE [LARGE SCALE GENOMIC DNA]</scope>
    <source>
        <strain evidence="5">DSM 26894</strain>
    </source>
</reference>
<dbReference type="Gene3D" id="1.10.4100.10">
    <property type="entry name" value="2-methylcitrate dehydratase PrpD"/>
    <property type="match status" value="1"/>
</dbReference>
<dbReference type="InterPro" id="IPR005656">
    <property type="entry name" value="MmgE_PrpD"/>
</dbReference>
<accession>A0A1I6VHH7</accession>
<evidence type="ECO:0000259" key="3">
    <source>
        <dbReference type="Pfam" id="PF19305"/>
    </source>
</evidence>
<name>A0A1I6VHH7_9RHOB</name>
<proteinExistence type="inferred from homology"/>
<dbReference type="InterPro" id="IPR045337">
    <property type="entry name" value="MmgE_PrpD_C"/>
</dbReference>
<dbReference type="EMBL" id="FOZW01000011">
    <property type="protein sequence ID" value="SFT13109.1"/>
    <property type="molecule type" value="Genomic_DNA"/>
</dbReference>
<dbReference type="GO" id="GO:0016829">
    <property type="term" value="F:lyase activity"/>
    <property type="evidence" value="ECO:0007669"/>
    <property type="project" value="InterPro"/>
</dbReference>
<dbReference type="SUPFAM" id="SSF103378">
    <property type="entry name" value="2-methylcitrate dehydratase PrpD"/>
    <property type="match status" value="1"/>
</dbReference>
<gene>
    <name evidence="4" type="ORF">SAMN04488050_11185</name>
</gene>
<evidence type="ECO:0000259" key="2">
    <source>
        <dbReference type="Pfam" id="PF03972"/>
    </source>
</evidence>
<dbReference type="Gene3D" id="3.30.1330.120">
    <property type="entry name" value="2-methylcitrate dehydratase PrpD"/>
    <property type="match status" value="1"/>
</dbReference>
<comment type="similarity">
    <text evidence="1">Belongs to the PrpD family.</text>
</comment>
<sequence>MHDTLTPPLRGTALPPQGDTARLARWAANLRYEDIPEDVLSRVKITLLDTLGVSIAALDSPDAAALLSFVQAFPSGDACTLPGSGERCGPLPAALVWSTLSDVYEIQDGWRFGGIHASLVIGAALAVAEWKGATGRDLLTAIVVGYEVAHRVAWAVHPEHMGRGHMPNGTAGTVGSAAAAAWLLGLEEQSFAGALGAAGFLLPYATAETLWAGYSAKPLHTGWAARTGIEAALMAERGFYGCPLEGSETKGRGWLELAASAPRVDRLCEGLGTLWTIRDTYFKFYPICRQAQSAAEAALTLAREERLDPTAISRVTVKTWALSAEMLGRPIEPGAGRVAAQFSLPWIIAVTLTDAAIGTAQLSPERLNDTTVHALAKRVEVIADPELDALYPGQTIARVSVEMADGTALVREVDMAKGDPRIGTSDAELLEKFEDLTAGVLPAEMQAKIKNIILSIETSKSLSPIMSVVPLALPL</sequence>
<feature type="domain" description="MmgE/PrpD C-terminal" evidence="3">
    <location>
        <begin position="285"/>
        <end position="457"/>
    </location>
</feature>
<evidence type="ECO:0000313" key="4">
    <source>
        <dbReference type="EMBL" id="SFT13109.1"/>
    </source>
</evidence>
<dbReference type="Proteomes" id="UP000199392">
    <property type="component" value="Unassembled WGS sequence"/>
</dbReference>
<dbReference type="InterPro" id="IPR045336">
    <property type="entry name" value="MmgE_PrpD_N"/>
</dbReference>